<dbReference type="Gene3D" id="3.40.50.150">
    <property type="entry name" value="Vaccinia Virus protein VP39"/>
    <property type="match status" value="1"/>
</dbReference>
<keyword evidence="8" id="KW-0694">RNA-binding</keyword>
<dbReference type="GO" id="GO:0003968">
    <property type="term" value="F:RNA-directed RNA polymerase activity"/>
    <property type="evidence" value="ECO:0007669"/>
    <property type="project" value="UniProtKB-KW"/>
</dbReference>
<keyword evidence="7" id="KW-0067">ATP-binding</keyword>
<dbReference type="SUPFAM" id="SSF56672">
    <property type="entry name" value="DNA/RNA polymerases"/>
    <property type="match status" value="1"/>
</dbReference>
<dbReference type="GO" id="GO:0005524">
    <property type="term" value="F:ATP binding"/>
    <property type="evidence" value="ECO:0007669"/>
    <property type="project" value="InterPro"/>
</dbReference>
<evidence type="ECO:0000256" key="7">
    <source>
        <dbReference type="ARBA" id="ARBA00022806"/>
    </source>
</evidence>
<keyword evidence="5" id="KW-0808">Transferase</keyword>
<name>A0A7H1D357_9FLAV</name>
<evidence type="ECO:0000256" key="4">
    <source>
        <dbReference type="ARBA" id="ARBA00022664"/>
    </source>
</evidence>
<reference evidence="13" key="1">
    <citation type="submission" date="2019-11" db="EMBL/GenBank/DDBJ databases">
        <title>Complexity of the virome associated to tospovirus-transmitting thrips species.</title>
        <authorList>
            <person name="Chiapello M."/>
            <person name="Bosco L."/>
            <person name="Ciuffo M."/>
            <person name="Ottati S."/>
            <person name="Vallino M."/>
            <person name="Salem N."/>
            <person name="Rosa C."/>
            <person name="Tavella L."/>
            <person name="Turina M."/>
        </authorList>
    </citation>
    <scope>NUCLEOTIDE SEQUENCE</scope>
    <source>
        <strain evidence="13">THR-E_DN19401</strain>
    </source>
</reference>
<evidence type="ECO:0000256" key="10">
    <source>
        <dbReference type="ARBA" id="ARBA00023136"/>
    </source>
</evidence>
<comment type="catalytic activity">
    <reaction evidence="11">
        <text>ATP + H2O = ADP + phosphate + H(+)</text>
        <dbReference type="Rhea" id="RHEA:13065"/>
        <dbReference type="ChEBI" id="CHEBI:15377"/>
        <dbReference type="ChEBI" id="CHEBI:15378"/>
        <dbReference type="ChEBI" id="CHEBI:30616"/>
        <dbReference type="ChEBI" id="CHEBI:43474"/>
        <dbReference type="ChEBI" id="CHEBI:456216"/>
        <dbReference type="EC" id="3.6.4.13"/>
    </reaction>
</comment>
<dbReference type="GO" id="GO:0003724">
    <property type="term" value="F:RNA helicase activity"/>
    <property type="evidence" value="ECO:0007669"/>
    <property type="project" value="UniProtKB-EC"/>
</dbReference>
<keyword evidence="7" id="KW-0347">Helicase</keyword>
<dbReference type="Pfam" id="PF20483">
    <property type="entry name" value="Flavi_NS5_thumb"/>
    <property type="match status" value="1"/>
</dbReference>
<dbReference type="InterPro" id="IPR029063">
    <property type="entry name" value="SAM-dependent_MTases_sf"/>
</dbReference>
<dbReference type="GO" id="GO:0032259">
    <property type="term" value="P:methylation"/>
    <property type="evidence" value="ECO:0007669"/>
    <property type="project" value="InterPro"/>
</dbReference>
<evidence type="ECO:0000313" key="13">
    <source>
        <dbReference type="EMBL" id="QNS31061.1"/>
    </source>
</evidence>
<evidence type="ECO:0000259" key="12">
    <source>
        <dbReference type="PROSITE" id="PS50507"/>
    </source>
</evidence>
<dbReference type="InterPro" id="IPR043502">
    <property type="entry name" value="DNA/RNA_pol_sf"/>
</dbReference>
<keyword evidence="4" id="KW-0507">mRNA processing</keyword>
<dbReference type="Gene3D" id="1.10.260.90">
    <property type="match status" value="1"/>
</dbReference>
<keyword evidence="7" id="KW-0378">Hydrolase</keyword>
<evidence type="ECO:0000256" key="8">
    <source>
        <dbReference type="ARBA" id="ARBA00022884"/>
    </source>
</evidence>
<keyword evidence="9" id="KW-0693">Viral RNA replication</keyword>
<dbReference type="Pfam" id="PF00972">
    <property type="entry name" value="Flavi_NS5"/>
    <property type="match status" value="1"/>
</dbReference>
<dbReference type="GO" id="GO:0042025">
    <property type="term" value="C:host cell nucleus"/>
    <property type="evidence" value="ECO:0007669"/>
    <property type="project" value="UniProtKB-SubCell"/>
</dbReference>
<evidence type="ECO:0000256" key="1">
    <source>
        <dbReference type="ARBA" id="ARBA00004147"/>
    </source>
</evidence>
<dbReference type="GO" id="GO:0006397">
    <property type="term" value="P:mRNA processing"/>
    <property type="evidence" value="ECO:0007669"/>
    <property type="project" value="UniProtKB-KW"/>
</dbReference>
<keyword evidence="6" id="KW-0548">Nucleotidyltransferase</keyword>
<dbReference type="GO" id="GO:0039694">
    <property type="term" value="P:viral RNA genome replication"/>
    <property type="evidence" value="ECO:0007669"/>
    <property type="project" value="InterPro"/>
</dbReference>
<dbReference type="EMBL" id="MN764158">
    <property type="protein sequence ID" value="QNS31061.1"/>
    <property type="molecule type" value="Genomic_RNA"/>
</dbReference>
<evidence type="ECO:0000256" key="11">
    <source>
        <dbReference type="ARBA" id="ARBA00047984"/>
    </source>
</evidence>
<dbReference type="Pfam" id="PF01728">
    <property type="entry name" value="FtsJ"/>
    <property type="match status" value="1"/>
</dbReference>
<keyword evidence="2" id="KW-0696">RNA-directed RNA polymerase</keyword>
<evidence type="ECO:0000256" key="6">
    <source>
        <dbReference type="ARBA" id="ARBA00022695"/>
    </source>
</evidence>
<feature type="domain" description="RdRp catalytic" evidence="12">
    <location>
        <begin position="568"/>
        <end position="710"/>
    </location>
</feature>
<dbReference type="GO" id="GO:0008168">
    <property type="term" value="F:methyltransferase activity"/>
    <property type="evidence" value="ECO:0007669"/>
    <property type="project" value="InterPro"/>
</dbReference>
<dbReference type="GO" id="GO:0003723">
    <property type="term" value="F:RNA binding"/>
    <property type="evidence" value="ECO:0007669"/>
    <property type="project" value="UniProtKB-KW"/>
</dbReference>
<organism evidence="13">
    <name type="scientific">Thrips tabaci associated jingmen-like virus 1</name>
    <dbReference type="NCBI Taxonomy" id="2771481"/>
    <lineage>
        <taxon>Viruses</taxon>
        <taxon>Riboviria</taxon>
        <taxon>Orthornavirae</taxon>
        <taxon>Kitrinoviricota</taxon>
        <taxon>Flasuviricetes</taxon>
        <taxon>Amarillovirales</taxon>
        <taxon>Flaviviridae</taxon>
    </lineage>
</organism>
<sequence>MSLTAEIAVTLLLICLFIHYSGTRFKTGSNARNLAKQLYEQIKDKPVAIFHARYKAFMNRLSKFQFNKFKYLGVGSFKKSSAEVSKGVAKMHSILTTSQLKPFGNILSLCSGRGGWEQALAPRSTVKSILTITYGPTKGKVRHEAHSSKFYEGRDKVEVFYGDAAQFWHSGNFYSERLGDVPLDPNEKFDWLLFDGGESDPNSEKEITRFVKLFDEVVMPAFAEDREPPQGFILKVLVPGCMEMQSRLRKIQDRTGKGALLRASTDLMSTMELYFVSTQKARLTTQTMKIYDVLINNAINDRRPNPREQLPTVVTWDQPNVEGLEIIPPINMEHSILEYAPFVQDMPRQFSHWRSVAIIPAGIPGSSSSRRHPTAFHLLSEVAPCLPSYDSWEMTNTTPHGFMRVFHDKVDTSPVENSPFHQRLFMVYQGLSLHFKSLGFQLTKLSGDDLRASVNRQGGPTFIDHYSSMGELVDDPSVFEILDKYKAALRNGQPLGGVFTGSPKREKKKYGLTKGSRMISYLPLPMRLLEAHLFSNLDALTKPDKLRFGVGGLGLHDLGTRLETQWRQHAVSDDIAGWDTRVSLAMQSMEAWLVDSLIDPNDTDYRTLIRNMFSVYARPHLLIPRTEQHHRSELIVGQGQVMSGRRPTYTLNTISRVAVLLLQIAYVEEIQDCDLIGWVQRVVKADPDWNMCVSGDDAVVLTTVRKARLFAKSWRVTNSLGLIRKDLSLNADTPIRFSLREVEFCSHSYEHISFYDESTGSTVYRWMPTRPTAEILSKSSLYKGPNDPEYQAGWLRAQGLMLLVNYPHMRDVRRVGLAYLAVTPDTVPLQADRPGIFPRPWLTPGHVLEVLNTCHFGESTAYPTPGFHVYQFAHVGYMRLNHEHDHNPSFNDPHMRAWRQFFLRTVVRVAYTAGGDPTTMFHIRLYEASM</sequence>
<accession>A0A7H1D357</accession>
<dbReference type="InterPro" id="IPR002877">
    <property type="entry name" value="RNA_MeTrfase_FtsJ_dom"/>
</dbReference>
<evidence type="ECO:0000256" key="9">
    <source>
        <dbReference type="ARBA" id="ARBA00022953"/>
    </source>
</evidence>
<dbReference type="InterPro" id="IPR000208">
    <property type="entry name" value="Flavi_RdRp_fingers/palm"/>
</dbReference>
<dbReference type="InterPro" id="IPR007094">
    <property type="entry name" value="RNA-dir_pol_PSvirus"/>
</dbReference>
<evidence type="ECO:0000256" key="2">
    <source>
        <dbReference type="ARBA" id="ARBA00022484"/>
    </source>
</evidence>
<protein>
    <submittedName>
        <fullName evidence="13">Putative NS5-like protein</fullName>
    </submittedName>
</protein>
<dbReference type="InterPro" id="IPR046811">
    <property type="entry name" value="Flavi_NS5_thumb"/>
</dbReference>
<keyword evidence="3" id="KW-1048">Host nucleus</keyword>
<dbReference type="PROSITE" id="PS50507">
    <property type="entry name" value="RDRP_SSRNA_POS"/>
    <property type="match status" value="1"/>
</dbReference>
<evidence type="ECO:0000256" key="5">
    <source>
        <dbReference type="ARBA" id="ARBA00022679"/>
    </source>
</evidence>
<keyword evidence="7" id="KW-0547">Nucleotide-binding</keyword>
<keyword evidence="10" id="KW-0472">Membrane</keyword>
<comment type="subcellular location">
    <subcellularLocation>
        <location evidence="1">Host nucleus</location>
    </subcellularLocation>
</comment>
<evidence type="ECO:0000256" key="3">
    <source>
        <dbReference type="ARBA" id="ARBA00022562"/>
    </source>
</evidence>
<proteinExistence type="predicted"/>